<dbReference type="EMBL" id="BNJQ01000030">
    <property type="protein sequence ID" value="GHP10573.1"/>
    <property type="molecule type" value="Genomic_DNA"/>
</dbReference>
<accession>A0A830HV01</accession>
<dbReference type="AlphaFoldDB" id="A0A830HV01"/>
<protein>
    <submittedName>
        <fullName evidence="1">Uncharacterized protein</fullName>
    </submittedName>
</protein>
<evidence type="ECO:0000313" key="2">
    <source>
        <dbReference type="Proteomes" id="UP000660262"/>
    </source>
</evidence>
<sequence length="106" mass="12029">MNNVAHALLLQPERDERWTVERFDGVHLTPPHSSLYGWGGTLQSPTYQEARGFWTVPEEERGMPSNAAARRLGAEKPEVVQAFFDGCDVKHGEQTIHHYGLKEVMQ</sequence>
<name>A0A830HV01_9CHLO</name>
<organism evidence="1 2">
    <name type="scientific">Pycnococcus provasolii</name>
    <dbReference type="NCBI Taxonomy" id="41880"/>
    <lineage>
        <taxon>Eukaryota</taxon>
        <taxon>Viridiplantae</taxon>
        <taxon>Chlorophyta</taxon>
        <taxon>Pseudoscourfieldiophyceae</taxon>
        <taxon>Pseudoscourfieldiales</taxon>
        <taxon>Pycnococcaceae</taxon>
        <taxon>Pycnococcus</taxon>
    </lineage>
</organism>
<evidence type="ECO:0000313" key="1">
    <source>
        <dbReference type="EMBL" id="GHP10573.1"/>
    </source>
</evidence>
<reference evidence="1" key="1">
    <citation type="submission" date="2020-10" db="EMBL/GenBank/DDBJ databases">
        <title>Unveiling of a novel bifunctional photoreceptor, Dualchrome1, isolated from a cosmopolitan green alga.</title>
        <authorList>
            <person name="Suzuki S."/>
            <person name="Kawachi M."/>
        </authorList>
    </citation>
    <scope>NUCLEOTIDE SEQUENCE</scope>
    <source>
        <strain evidence="1">NIES 2893</strain>
    </source>
</reference>
<gene>
    <name evidence="1" type="ORF">PPROV_000930400</name>
</gene>
<keyword evidence="2" id="KW-1185">Reference proteome</keyword>
<comment type="caution">
    <text evidence="1">The sequence shown here is derived from an EMBL/GenBank/DDBJ whole genome shotgun (WGS) entry which is preliminary data.</text>
</comment>
<dbReference type="Proteomes" id="UP000660262">
    <property type="component" value="Unassembled WGS sequence"/>
</dbReference>
<proteinExistence type="predicted"/>